<protein>
    <submittedName>
        <fullName evidence="2">YD repeat-containing protein</fullName>
    </submittedName>
</protein>
<dbReference type="RefSeq" id="WP_091476242.1">
    <property type="nucleotide sequence ID" value="NZ_FOJT01000004.1"/>
</dbReference>
<reference evidence="3" key="1">
    <citation type="submission" date="2016-10" db="EMBL/GenBank/DDBJ databases">
        <authorList>
            <person name="Varghese N."/>
            <person name="Submissions S."/>
        </authorList>
    </citation>
    <scope>NUCLEOTIDE SEQUENCE [LARGE SCALE GENOMIC DNA]</scope>
    <source>
        <strain evidence="3">DSM 21789</strain>
    </source>
</reference>
<keyword evidence="1" id="KW-0732">Signal</keyword>
<keyword evidence="3" id="KW-1185">Reference proteome</keyword>
<evidence type="ECO:0000256" key="1">
    <source>
        <dbReference type="SAM" id="SignalP"/>
    </source>
</evidence>
<dbReference type="OrthoDB" id="1339960at2"/>
<dbReference type="AlphaFoldDB" id="A0A1I0YJ49"/>
<sequence>MKTIKNKFALVVFALFAVSCSSDDNNSPVHEIRENRITKEVDENTTTTFTYNASNQLIKIIEIGDLGFGTTQKVENYTYGTDGKVAEVVTDYTGSSSYGFKYAYSYNAGKLVTIIVKKYTGSGTYDNFSQIFFDYNTPNVVERAEFRQDGTTTRTVYSIANGNTTSYSVYTGVSANTPNGQLSYTNIYSNYDAKKTPYAGLPLVFHEPYLFVNNPGQTQSSGSTVNYTYQYNDDGYPTKKTMSFNSTSTSTTYLYERI</sequence>
<dbReference type="PROSITE" id="PS51257">
    <property type="entry name" value="PROKAR_LIPOPROTEIN"/>
    <property type="match status" value="1"/>
</dbReference>
<accession>A0A1I0YJ49</accession>
<organism evidence="2 3">
    <name type="scientific">Flavobacterium swingsii</name>
    <dbReference type="NCBI Taxonomy" id="498292"/>
    <lineage>
        <taxon>Bacteria</taxon>
        <taxon>Pseudomonadati</taxon>
        <taxon>Bacteroidota</taxon>
        <taxon>Flavobacteriia</taxon>
        <taxon>Flavobacteriales</taxon>
        <taxon>Flavobacteriaceae</taxon>
        <taxon>Flavobacterium</taxon>
    </lineage>
</organism>
<name>A0A1I0YJ49_9FLAO</name>
<dbReference type="Proteomes" id="UP000199604">
    <property type="component" value="Unassembled WGS sequence"/>
</dbReference>
<dbReference type="STRING" id="498292.SAMN05660845_1755"/>
<gene>
    <name evidence="2" type="ORF">SAMN05660845_1755</name>
</gene>
<feature type="signal peptide" evidence="1">
    <location>
        <begin position="1"/>
        <end position="24"/>
    </location>
</feature>
<dbReference type="EMBL" id="FOJT01000004">
    <property type="protein sequence ID" value="SFB12530.1"/>
    <property type="molecule type" value="Genomic_DNA"/>
</dbReference>
<evidence type="ECO:0000313" key="2">
    <source>
        <dbReference type="EMBL" id="SFB12530.1"/>
    </source>
</evidence>
<proteinExistence type="predicted"/>
<evidence type="ECO:0000313" key="3">
    <source>
        <dbReference type="Proteomes" id="UP000199604"/>
    </source>
</evidence>
<feature type="chain" id="PRO_5011692591" evidence="1">
    <location>
        <begin position="25"/>
        <end position="258"/>
    </location>
</feature>